<evidence type="ECO:0000313" key="1">
    <source>
        <dbReference type="EMBL" id="ALN21795.1"/>
    </source>
</evidence>
<keyword evidence="1" id="KW-0614">Plasmid</keyword>
<name>A0ABM5W3G5_ECTME</name>
<accession>A0ABM5W3G5</accession>
<dbReference type="EMBL" id="CP013125">
    <property type="protein sequence ID" value="ALN21795.1"/>
    <property type="molecule type" value="Genomic_DNA"/>
</dbReference>
<gene>
    <name evidence="1" type="ORF">DW68_024260</name>
</gene>
<proteinExistence type="predicted"/>
<geneLocation type="plasmid" evidence="2"/>
<dbReference type="RefSeq" id="WP_017362371.1">
    <property type="nucleotide sequence ID" value="NZ_CP013125.1"/>
</dbReference>
<sequence length="80" mass="8521">MTTKLTPAQTKALELLSDAGGALDYRPEMYGFAVPGAPRADRVVMGTAKALIAAGLVIATRTKQMRGQDVPDRLELAEHP</sequence>
<evidence type="ECO:0000313" key="2">
    <source>
        <dbReference type="Proteomes" id="UP000028530"/>
    </source>
</evidence>
<reference evidence="1 2" key="1">
    <citation type="submission" date="2015-11" db="EMBL/GenBank/DDBJ databases">
        <authorList>
            <person name="Chong T.M."/>
            <person name="Chan K.G."/>
            <person name="Dessaux Y."/>
        </authorList>
    </citation>
    <scope>NUCLEOTIDE SEQUENCE [LARGE SCALE GENOMIC DNA]</scope>
    <source>
        <strain evidence="1 2">S5.2</strain>
        <plasmid evidence="2">Plasmid</plasmid>
    </source>
</reference>
<dbReference type="Proteomes" id="UP000028530">
    <property type="component" value="Plasmid pPME5"/>
</dbReference>
<protein>
    <submittedName>
        <fullName evidence="1">Uncharacterized protein</fullName>
    </submittedName>
</protein>
<organism evidence="1 2">
    <name type="scientific">Ectopseudomonas mendocina S5.2</name>
    <dbReference type="NCBI Taxonomy" id="1225174"/>
    <lineage>
        <taxon>Bacteria</taxon>
        <taxon>Pseudomonadati</taxon>
        <taxon>Pseudomonadota</taxon>
        <taxon>Gammaproteobacteria</taxon>
        <taxon>Pseudomonadales</taxon>
        <taxon>Pseudomonadaceae</taxon>
        <taxon>Ectopseudomonas</taxon>
    </lineage>
</organism>
<dbReference type="GeneID" id="57609006"/>
<keyword evidence="2" id="KW-1185">Reference proteome</keyword>